<proteinExistence type="predicted"/>
<keyword evidence="3" id="KW-1185">Reference proteome</keyword>
<evidence type="ECO:0000313" key="3">
    <source>
        <dbReference type="Proteomes" id="UP000634136"/>
    </source>
</evidence>
<accession>A0A834W806</accession>
<reference evidence="2" key="1">
    <citation type="submission" date="2020-09" db="EMBL/GenBank/DDBJ databases">
        <title>Genome-Enabled Discovery of Anthraquinone Biosynthesis in Senna tora.</title>
        <authorList>
            <person name="Kang S.-H."/>
            <person name="Pandey R.P."/>
            <person name="Lee C.-M."/>
            <person name="Sim J.-S."/>
            <person name="Jeong J.-T."/>
            <person name="Choi B.-S."/>
            <person name="Jung M."/>
            <person name="Ginzburg D."/>
            <person name="Zhao K."/>
            <person name="Won S.Y."/>
            <person name="Oh T.-J."/>
            <person name="Yu Y."/>
            <person name="Kim N.-H."/>
            <person name="Lee O.R."/>
            <person name="Lee T.-H."/>
            <person name="Bashyal P."/>
            <person name="Kim T.-S."/>
            <person name="Lee W.-H."/>
            <person name="Kawkins C."/>
            <person name="Kim C.-K."/>
            <person name="Kim J.S."/>
            <person name="Ahn B.O."/>
            <person name="Rhee S.Y."/>
            <person name="Sohng J.K."/>
        </authorList>
    </citation>
    <scope>NUCLEOTIDE SEQUENCE</scope>
    <source>
        <tissue evidence="2">Leaf</tissue>
    </source>
</reference>
<protein>
    <submittedName>
        <fullName evidence="2">Uncharacterized protein</fullName>
    </submittedName>
</protein>
<organism evidence="2 3">
    <name type="scientific">Senna tora</name>
    <dbReference type="NCBI Taxonomy" id="362788"/>
    <lineage>
        <taxon>Eukaryota</taxon>
        <taxon>Viridiplantae</taxon>
        <taxon>Streptophyta</taxon>
        <taxon>Embryophyta</taxon>
        <taxon>Tracheophyta</taxon>
        <taxon>Spermatophyta</taxon>
        <taxon>Magnoliopsida</taxon>
        <taxon>eudicotyledons</taxon>
        <taxon>Gunneridae</taxon>
        <taxon>Pentapetalae</taxon>
        <taxon>rosids</taxon>
        <taxon>fabids</taxon>
        <taxon>Fabales</taxon>
        <taxon>Fabaceae</taxon>
        <taxon>Caesalpinioideae</taxon>
        <taxon>Cassia clade</taxon>
        <taxon>Senna</taxon>
    </lineage>
</organism>
<feature type="region of interest" description="Disordered" evidence="1">
    <location>
        <begin position="1"/>
        <end position="36"/>
    </location>
</feature>
<dbReference type="EMBL" id="JAAIUW010000010">
    <property type="protein sequence ID" value="KAF7811863.1"/>
    <property type="molecule type" value="Genomic_DNA"/>
</dbReference>
<dbReference type="Proteomes" id="UP000634136">
    <property type="component" value="Unassembled WGS sequence"/>
</dbReference>
<sequence length="36" mass="4043">MDDEDPCKTLRSGHREPATRHEPAATRMEALSHLPS</sequence>
<name>A0A834W806_9FABA</name>
<dbReference type="AlphaFoldDB" id="A0A834W806"/>
<feature type="compositionally biased region" description="Basic and acidic residues" evidence="1">
    <location>
        <begin position="13"/>
        <end position="24"/>
    </location>
</feature>
<evidence type="ECO:0000256" key="1">
    <source>
        <dbReference type="SAM" id="MobiDB-lite"/>
    </source>
</evidence>
<comment type="caution">
    <text evidence="2">The sequence shown here is derived from an EMBL/GenBank/DDBJ whole genome shotgun (WGS) entry which is preliminary data.</text>
</comment>
<evidence type="ECO:0000313" key="2">
    <source>
        <dbReference type="EMBL" id="KAF7811863.1"/>
    </source>
</evidence>
<gene>
    <name evidence="2" type="ORF">G2W53_032839</name>
</gene>